<proteinExistence type="predicted"/>
<reference evidence="1 2" key="1">
    <citation type="journal article" date="2020" name="ISME J.">
        <title>Comparative genomics reveals insights into cyanobacterial evolution and habitat adaptation.</title>
        <authorList>
            <person name="Chen M.Y."/>
            <person name="Teng W.K."/>
            <person name="Zhao L."/>
            <person name="Hu C.X."/>
            <person name="Zhou Y.K."/>
            <person name="Han B.P."/>
            <person name="Song L.R."/>
            <person name="Shu W.S."/>
        </authorList>
    </citation>
    <scope>NUCLEOTIDE SEQUENCE [LARGE SCALE GENOMIC DNA]</scope>
    <source>
        <strain evidence="1 2">FACHB-1370</strain>
    </source>
</reference>
<sequence length="264" mass="30112">MDENTNQRLLNILENVAKETATQAEVKIEDNQVYAQLKQLFESINPKNQELLSQLLQQLLQYKHLLSAWTIAYEKALIAEDSISGILKKLIDDASCQAVEEWTEKLKQLRYIETVKGREFPTITDSINHHIDNLIAGGMWDPNNRPILKEETVNLKGVNINTTKVTVSNCAYKKACESGLDVDTFTTGGQYRCQRLGCFVGAVQKYMRDDKLSEDDRKQLAYLMTTVNMNEQGDCEGLIVIDQGDLVTRIYNSNRTQFIKRQVN</sequence>
<protein>
    <submittedName>
        <fullName evidence="1">Uncharacterized protein</fullName>
    </submittedName>
</protein>
<comment type="caution">
    <text evidence="1">The sequence shown here is derived from an EMBL/GenBank/DDBJ whole genome shotgun (WGS) entry which is preliminary data.</text>
</comment>
<evidence type="ECO:0000313" key="1">
    <source>
        <dbReference type="EMBL" id="MBD2543913.1"/>
    </source>
</evidence>
<evidence type="ECO:0000313" key="2">
    <source>
        <dbReference type="Proteomes" id="UP000641954"/>
    </source>
</evidence>
<accession>A0ABR8ECM0</accession>
<gene>
    <name evidence="1" type="ORF">H6G72_08675</name>
</gene>
<dbReference type="Proteomes" id="UP000641954">
    <property type="component" value="Unassembled WGS sequence"/>
</dbReference>
<name>A0ABR8ECM0_9CYAN</name>
<dbReference type="RefSeq" id="WP_190877958.1">
    <property type="nucleotide sequence ID" value="NZ_JACJSK010000009.1"/>
</dbReference>
<organism evidence="1 2">
    <name type="scientific">Planktothricoides raciborskii FACHB-1370</name>
    <dbReference type="NCBI Taxonomy" id="2949576"/>
    <lineage>
        <taxon>Bacteria</taxon>
        <taxon>Bacillati</taxon>
        <taxon>Cyanobacteriota</taxon>
        <taxon>Cyanophyceae</taxon>
        <taxon>Oscillatoriophycideae</taxon>
        <taxon>Oscillatoriales</taxon>
        <taxon>Oscillatoriaceae</taxon>
        <taxon>Planktothricoides</taxon>
    </lineage>
</organism>
<keyword evidence="2" id="KW-1185">Reference proteome</keyword>
<dbReference type="EMBL" id="JACJSK010000009">
    <property type="protein sequence ID" value="MBD2543913.1"/>
    <property type="molecule type" value="Genomic_DNA"/>
</dbReference>